<evidence type="ECO:0000313" key="5">
    <source>
        <dbReference type="Proteomes" id="UP000297245"/>
    </source>
</evidence>
<dbReference type="GO" id="GO:0030466">
    <property type="term" value="P:silent mating-type cassette heterochromatin formation"/>
    <property type="evidence" value="ECO:0007669"/>
    <property type="project" value="TreeGrafter"/>
</dbReference>
<reference evidence="4 5" key="1">
    <citation type="journal article" date="2019" name="Nat. Ecol. Evol.">
        <title>Megaphylogeny resolves global patterns of mushroom evolution.</title>
        <authorList>
            <person name="Varga T."/>
            <person name="Krizsan K."/>
            <person name="Foldi C."/>
            <person name="Dima B."/>
            <person name="Sanchez-Garcia M."/>
            <person name="Sanchez-Ramirez S."/>
            <person name="Szollosi G.J."/>
            <person name="Szarkandi J.G."/>
            <person name="Papp V."/>
            <person name="Albert L."/>
            <person name="Andreopoulos W."/>
            <person name="Angelini C."/>
            <person name="Antonin V."/>
            <person name="Barry K.W."/>
            <person name="Bougher N.L."/>
            <person name="Buchanan P."/>
            <person name="Buyck B."/>
            <person name="Bense V."/>
            <person name="Catcheside P."/>
            <person name="Chovatia M."/>
            <person name="Cooper J."/>
            <person name="Damon W."/>
            <person name="Desjardin D."/>
            <person name="Finy P."/>
            <person name="Geml J."/>
            <person name="Haridas S."/>
            <person name="Hughes K."/>
            <person name="Justo A."/>
            <person name="Karasinski D."/>
            <person name="Kautmanova I."/>
            <person name="Kiss B."/>
            <person name="Kocsube S."/>
            <person name="Kotiranta H."/>
            <person name="LaButti K.M."/>
            <person name="Lechner B.E."/>
            <person name="Liimatainen K."/>
            <person name="Lipzen A."/>
            <person name="Lukacs Z."/>
            <person name="Mihaltcheva S."/>
            <person name="Morgado L.N."/>
            <person name="Niskanen T."/>
            <person name="Noordeloos M.E."/>
            <person name="Ohm R.A."/>
            <person name="Ortiz-Santana B."/>
            <person name="Ovrebo C."/>
            <person name="Racz N."/>
            <person name="Riley R."/>
            <person name="Savchenko A."/>
            <person name="Shiryaev A."/>
            <person name="Soop K."/>
            <person name="Spirin V."/>
            <person name="Szebenyi C."/>
            <person name="Tomsovsky M."/>
            <person name="Tulloss R.E."/>
            <person name="Uehling J."/>
            <person name="Grigoriev I.V."/>
            <person name="Vagvolgyi C."/>
            <person name="Papp T."/>
            <person name="Martin F.M."/>
            <person name="Miettinen O."/>
            <person name="Hibbett D.S."/>
            <person name="Nagy L.G."/>
        </authorList>
    </citation>
    <scope>NUCLEOTIDE SEQUENCE [LARGE SCALE GENOMIC DNA]</scope>
    <source>
        <strain evidence="4 5">CBS 962.96</strain>
    </source>
</reference>
<gene>
    <name evidence="4" type="ORF">K435DRAFT_749121</name>
</gene>
<feature type="region of interest" description="Disordered" evidence="1">
    <location>
        <begin position="1"/>
        <end position="32"/>
    </location>
</feature>
<dbReference type="InterPro" id="IPR018839">
    <property type="entry name" value="Tscrpt-silencing_Clr2_C"/>
</dbReference>
<feature type="region of interest" description="Disordered" evidence="1">
    <location>
        <begin position="592"/>
        <end position="681"/>
    </location>
</feature>
<protein>
    <recommendedName>
        <fullName evidence="6">Cryptic loci regulator 2 N-terminal domain-containing protein</fullName>
    </recommendedName>
</protein>
<dbReference type="InterPro" id="IPR031915">
    <property type="entry name" value="Clr2_N"/>
</dbReference>
<feature type="domain" description="Cryptic loci regulator 2 N-terminal" evidence="3">
    <location>
        <begin position="80"/>
        <end position="146"/>
    </location>
</feature>
<dbReference type="Pfam" id="PF16761">
    <property type="entry name" value="Clr2_transil"/>
    <property type="match status" value="1"/>
</dbReference>
<dbReference type="OrthoDB" id="2421327at2759"/>
<name>A0A4S8MIA7_DENBC</name>
<feature type="compositionally biased region" description="Polar residues" evidence="1">
    <location>
        <begin position="608"/>
        <end position="618"/>
    </location>
</feature>
<dbReference type="PANTHER" id="PTHR38046:SF1">
    <property type="entry name" value="CRYPTIC LOCI REGULATOR 2"/>
    <property type="match status" value="1"/>
</dbReference>
<accession>A0A4S8MIA7</accession>
<evidence type="ECO:0008006" key="6">
    <source>
        <dbReference type="Google" id="ProtNLM"/>
    </source>
</evidence>
<feature type="domain" description="Cryptic loci regulator 2 C-terminal" evidence="2">
    <location>
        <begin position="489"/>
        <end position="597"/>
    </location>
</feature>
<dbReference type="EMBL" id="ML179076">
    <property type="protein sequence ID" value="THV02463.1"/>
    <property type="molecule type" value="Genomic_DNA"/>
</dbReference>
<dbReference type="Proteomes" id="UP000297245">
    <property type="component" value="Unassembled WGS sequence"/>
</dbReference>
<dbReference type="GO" id="GO:0031934">
    <property type="term" value="C:mating-type region heterochromatin"/>
    <property type="evidence" value="ECO:0007669"/>
    <property type="project" value="TreeGrafter"/>
</dbReference>
<proteinExistence type="predicted"/>
<keyword evidence="5" id="KW-1185">Reference proteome</keyword>
<feature type="region of interest" description="Disordered" evidence="1">
    <location>
        <begin position="161"/>
        <end position="203"/>
    </location>
</feature>
<dbReference type="GO" id="GO:0033553">
    <property type="term" value="C:rDNA heterochromatin"/>
    <property type="evidence" value="ECO:0007669"/>
    <property type="project" value="TreeGrafter"/>
</dbReference>
<dbReference type="GO" id="GO:0070824">
    <property type="term" value="C:SHREC complex"/>
    <property type="evidence" value="ECO:0007669"/>
    <property type="project" value="InterPro"/>
</dbReference>
<feature type="compositionally biased region" description="Low complexity" evidence="1">
    <location>
        <begin position="161"/>
        <end position="171"/>
    </location>
</feature>
<sequence length="824" mass="91358">MVRSVGTRHELPPNPTFKTFERSDGSQTTWPTNTTRVVDREGHVNFMDPVTLDLPIAIKWRVQIAEALANALKWPKGPSYVLQDWPTGYAMFDHNKGPAENPRHDIYLFGPRKVPKFRSTPEFIPHAIWLFTDPTLNNANCQCKYCGKKKSQREITASMGESGILPISPGSSPGPPARRVQQPRRSDNQPHRGSNLRQPAVHASIQRKARIKSPSSHLVPGAMVVERDADLRAIYAQTEMKLKRWLREDEVVWCALKTPIPGPRGESDSIRFWPGVVDENRVKSEAFPLTQPAGPSNHSYDPEKPPWKVKQYTMYKVKLLATQHILHLPDDQVLPYLAYLPSPDLINALQNISPESMKYSDEYTSTFNPCPEAPDSLPVFVDAAGPLALAIEIASIVAHYWGLSDDWEFQYTVPVSSNTHSSSSSGPRTLAEVLSAASSSNAKSSSHTSYTSYNTPISTNRPNVPLEQVAPKMIGPPPFAGHSFQQTRFQGLWWGCERIWVNDFIRVKLTREAIAPNGAPHILPAAGPGMHWAKVCQEEGRDLQKAGAVTRGTFMRLDSLFVVDVASANGKKKECRASGMLYELVDEDWGDETDNSKGANGVAPASQPPNGSSTTSLPHASPLKPSALPNPDPAVPIDEISPRMNTLTLPNSQSSTAPSKVSSRNPAGQGPSGQVEWVPPEAPKGFRFRPILEDGFEAVFSLTLISGRYYPGITEHPILEEYYRDSINDFREGKLDFSAHSHLWTLEGLLPGALLAMDPIQFKKDRTKMFEDGHLVATKDLDEHLANRLKEEVEDDVKVEHDMEVDVDDIAESSYVGMDVDQQT</sequence>
<dbReference type="Pfam" id="PF10383">
    <property type="entry name" value="Clr2"/>
    <property type="match status" value="1"/>
</dbReference>
<evidence type="ECO:0000259" key="3">
    <source>
        <dbReference type="Pfam" id="PF16761"/>
    </source>
</evidence>
<feature type="region of interest" description="Disordered" evidence="1">
    <location>
        <begin position="441"/>
        <end position="462"/>
    </location>
</feature>
<dbReference type="InterPro" id="IPR038986">
    <property type="entry name" value="Clr2"/>
</dbReference>
<dbReference type="PANTHER" id="PTHR38046">
    <property type="entry name" value="CRYPTIC LOCI REGULATOR 2"/>
    <property type="match status" value="1"/>
</dbReference>
<dbReference type="AlphaFoldDB" id="A0A4S8MIA7"/>
<evidence type="ECO:0000256" key="1">
    <source>
        <dbReference type="SAM" id="MobiDB-lite"/>
    </source>
</evidence>
<feature type="compositionally biased region" description="Polar residues" evidence="1">
    <location>
        <begin position="643"/>
        <end position="666"/>
    </location>
</feature>
<organism evidence="4 5">
    <name type="scientific">Dendrothele bispora (strain CBS 962.96)</name>
    <dbReference type="NCBI Taxonomy" id="1314807"/>
    <lineage>
        <taxon>Eukaryota</taxon>
        <taxon>Fungi</taxon>
        <taxon>Dikarya</taxon>
        <taxon>Basidiomycota</taxon>
        <taxon>Agaricomycotina</taxon>
        <taxon>Agaricomycetes</taxon>
        <taxon>Agaricomycetidae</taxon>
        <taxon>Agaricales</taxon>
        <taxon>Agaricales incertae sedis</taxon>
        <taxon>Dendrothele</taxon>
    </lineage>
</organism>
<evidence type="ECO:0000313" key="4">
    <source>
        <dbReference type="EMBL" id="THV02463.1"/>
    </source>
</evidence>
<evidence type="ECO:0000259" key="2">
    <source>
        <dbReference type="Pfam" id="PF10383"/>
    </source>
</evidence>
<feature type="compositionally biased region" description="Low complexity" evidence="1">
    <location>
        <begin position="441"/>
        <end position="455"/>
    </location>
</feature>